<reference evidence="2 3" key="1">
    <citation type="submission" date="2022-12" db="EMBL/GenBank/DDBJ databases">
        <title>Chromosome-level genome assembly of true bugs.</title>
        <authorList>
            <person name="Ma L."/>
            <person name="Li H."/>
        </authorList>
    </citation>
    <scope>NUCLEOTIDE SEQUENCE [LARGE SCALE GENOMIC DNA]</scope>
    <source>
        <strain evidence="2">Lab_2022b</strain>
    </source>
</reference>
<dbReference type="CDD" id="cd00063">
    <property type="entry name" value="FN3"/>
    <property type="match status" value="1"/>
</dbReference>
<feature type="domain" description="Fibronectin type-III" evidence="1">
    <location>
        <begin position="1"/>
        <end position="79"/>
    </location>
</feature>
<proteinExistence type="predicted"/>
<dbReference type="InterPro" id="IPR013783">
    <property type="entry name" value="Ig-like_fold"/>
</dbReference>
<dbReference type="InterPro" id="IPR003961">
    <property type="entry name" value="FN3_dom"/>
</dbReference>
<dbReference type="PROSITE" id="PS50853">
    <property type="entry name" value="FN3"/>
    <property type="match status" value="2"/>
</dbReference>
<gene>
    <name evidence="2" type="ORF">O3M35_003597</name>
</gene>
<dbReference type="InterPro" id="IPR036116">
    <property type="entry name" value="FN3_sf"/>
</dbReference>
<dbReference type="Proteomes" id="UP001461498">
    <property type="component" value="Unassembled WGS sequence"/>
</dbReference>
<dbReference type="AlphaFoldDB" id="A0AAW1CLX5"/>
<accession>A0AAW1CLX5</accession>
<evidence type="ECO:0000259" key="1">
    <source>
        <dbReference type="PROSITE" id="PS50853"/>
    </source>
</evidence>
<comment type="caution">
    <text evidence="2">The sequence shown here is derived from an EMBL/GenBank/DDBJ whole genome shotgun (WGS) entry which is preliminary data.</text>
</comment>
<organism evidence="2 3">
    <name type="scientific">Rhynocoris fuscipes</name>
    <dbReference type="NCBI Taxonomy" id="488301"/>
    <lineage>
        <taxon>Eukaryota</taxon>
        <taxon>Metazoa</taxon>
        <taxon>Ecdysozoa</taxon>
        <taxon>Arthropoda</taxon>
        <taxon>Hexapoda</taxon>
        <taxon>Insecta</taxon>
        <taxon>Pterygota</taxon>
        <taxon>Neoptera</taxon>
        <taxon>Paraneoptera</taxon>
        <taxon>Hemiptera</taxon>
        <taxon>Heteroptera</taxon>
        <taxon>Panheteroptera</taxon>
        <taxon>Cimicomorpha</taxon>
        <taxon>Reduviidae</taxon>
        <taxon>Harpactorinae</taxon>
        <taxon>Harpactorini</taxon>
        <taxon>Rhynocoris</taxon>
    </lineage>
</organism>
<sequence>MLEWERAPYQNLTAVVQWSYEGPLASWQYARNQTWIQHNQVLVLGLRPYTNYRFRIVLLAQETELVASEASLVIGTEPSGLPSSPPSLVRATATDPTRVSVSWLPGPFPNGPVLSYVVSIDEGPTGYKAHKVSSTF</sequence>
<feature type="domain" description="Fibronectin type-III" evidence="1">
    <location>
        <begin position="85"/>
        <end position="136"/>
    </location>
</feature>
<name>A0AAW1CLX5_9HEMI</name>
<keyword evidence="3" id="KW-1185">Reference proteome</keyword>
<evidence type="ECO:0000313" key="2">
    <source>
        <dbReference type="EMBL" id="KAK9499085.1"/>
    </source>
</evidence>
<dbReference type="SUPFAM" id="SSF49265">
    <property type="entry name" value="Fibronectin type III"/>
    <property type="match status" value="1"/>
</dbReference>
<dbReference type="EMBL" id="JAPXFL010000012">
    <property type="protein sequence ID" value="KAK9499085.1"/>
    <property type="molecule type" value="Genomic_DNA"/>
</dbReference>
<protein>
    <recommendedName>
        <fullName evidence="1">Fibronectin type-III domain-containing protein</fullName>
    </recommendedName>
</protein>
<evidence type="ECO:0000313" key="3">
    <source>
        <dbReference type="Proteomes" id="UP001461498"/>
    </source>
</evidence>
<dbReference type="Gene3D" id="2.60.40.10">
    <property type="entry name" value="Immunoglobulins"/>
    <property type="match status" value="2"/>
</dbReference>